<reference evidence="15 16" key="1">
    <citation type="submission" date="2018-06" db="EMBL/GenBank/DDBJ databases">
        <title>Combined omics and stable isotope probing to characterize newly discovered Mariana Back-Arc vent microbial communities.</title>
        <authorList>
            <person name="Trembath-Reichert E."/>
            <person name="Huber J.A."/>
        </authorList>
    </citation>
    <scope>NUCLEOTIDE SEQUENCE [LARGE SCALE GENOMIC DNA]</scope>
    <source>
        <strain evidence="15">MAG 63_1</strain>
    </source>
</reference>
<keyword evidence="9 13" id="KW-0460">Magnesium</keyword>
<evidence type="ECO:0000256" key="4">
    <source>
        <dbReference type="ARBA" id="ARBA00022490"/>
    </source>
</evidence>
<evidence type="ECO:0000256" key="10">
    <source>
        <dbReference type="ARBA" id="ARBA00022917"/>
    </source>
</evidence>
<dbReference type="PANTHER" id="PTHR11538:SF41">
    <property type="entry name" value="PHENYLALANINE--TRNA LIGASE, MITOCHONDRIAL"/>
    <property type="match status" value="1"/>
</dbReference>
<keyword evidence="10 13" id="KW-0648">Protein biosynthesis</keyword>
<keyword evidence="4 13" id="KW-0963">Cytoplasm</keyword>
<dbReference type="InterPro" id="IPR045864">
    <property type="entry name" value="aa-tRNA-synth_II/BPL/LPL"/>
</dbReference>
<dbReference type="Pfam" id="PF02912">
    <property type="entry name" value="Phe_tRNA-synt_N"/>
    <property type="match status" value="1"/>
</dbReference>
<dbReference type="Proteomes" id="UP000286801">
    <property type="component" value="Unassembled WGS sequence"/>
</dbReference>
<dbReference type="EC" id="6.1.1.20" evidence="13"/>
<dbReference type="InterPro" id="IPR004188">
    <property type="entry name" value="Phe-tRNA_ligase_II_N"/>
</dbReference>
<evidence type="ECO:0000256" key="6">
    <source>
        <dbReference type="ARBA" id="ARBA00022723"/>
    </source>
</evidence>
<evidence type="ECO:0000256" key="11">
    <source>
        <dbReference type="ARBA" id="ARBA00023146"/>
    </source>
</evidence>
<keyword evidence="8 13" id="KW-0067">ATP-binding</keyword>
<evidence type="ECO:0000256" key="3">
    <source>
        <dbReference type="ARBA" id="ARBA00011209"/>
    </source>
</evidence>
<dbReference type="SUPFAM" id="SSF46589">
    <property type="entry name" value="tRNA-binding arm"/>
    <property type="match status" value="1"/>
</dbReference>
<evidence type="ECO:0000313" key="16">
    <source>
        <dbReference type="Proteomes" id="UP000286801"/>
    </source>
</evidence>
<dbReference type="GO" id="GO:0006432">
    <property type="term" value="P:phenylalanyl-tRNA aminoacylation"/>
    <property type="evidence" value="ECO:0007669"/>
    <property type="project" value="UniProtKB-UniRule"/>
</dbReference>
<dbReference type="Pfam" id="PF01409">
    <property type="entry name" value="tRNA-synt_2d"/>
    <property type="match status" value="1"/>
</dbReference>
<evidence type="ECO:0000256" key="9">
    <source>
        <dbReference type="ARBA" id="ARBA00022842"/>
    </source>
</evidence>
<dbReference type="Gene3D" id="3.30.930.10">
    <property type="entry name" value="Bira Bifunctional Protein, Domain 2"/>
    <property type="match status" value="1"/>
</dbReference>
<comment type="caution">
    <text evidence="15">The sequence shown here is derived from an EMBL/GenBank/DDBJ whole genome shotgun (WGS) entry which is preliminary data.</text>
</comment>
<dbReference type="InterPro" id="IPR006195">
    <property type="entry name" value="aa-tRNA-synth_II"/>
</dbReference>
<comment type="cofactor">
    <cofactor evidence="13">
        <name>Mg(2+)</name>
        <dbReference type="ChEBI" id="CHEBI:18420"/>
    </cofactor>
    <text evidence="13">Binds 2 magnesium ions per tetramer.</text>
</comment>
<dbReference type="PANTHER" id="PTHR11538">
    <property type="entry name" value="PHENYLALANYL-TRNA SYNTHETASE"/>
    <property type="match status" value="1"/>
</dbReference>
<proteinExistence type="inferred from homology"/>
<evidence type="ECO:0000256" key="2">
    <source>
        <dbReference type="ARBA" id="ARBA00010207"/>
    </source>
</evidence>
<evidence type="ECO:0000256" key="7">
    <source>
        <dbReference type="ARBA" id="ARBA00022741"/>
    </source>
</evidence>
<keyword evidence="11 13" id="KW-0030">Aminoacyl-tRNA synthetase</keyword>
<keyword evidence="7 13" id="KW-0547">Nucleotide-binding</keyword>
<feature type="domain" description="Aminoacyl-transfer RNA synthetases class-II family profile" evidence="14">
    <location>
        <begin position="121"/>
        <end position="344"/>
    </location>
</feature>
<dbReference type="PROSITE" id="PS50862">
    <property type="entry name" value="AA_TRNA_LIGASE_II"/>
    <property type="match status" value="1"/>
</dbReference>
<dbReference type="AlphaFoldDB" id="A0A432G4W0"/>
<dbReference type="NCBIfam" id="TIGR00468">
    <property type="entry name" value="pheS"/>
    <property type="match status" value="1"/>
</dbReference>
<comment type="subcellular location">
    <subcellularLocation>
        <location evidence="1 13">Cytoplasm</location>
    </subcellularLocation>
</comment>
<evidence type="ECO:0000259" key="14">
    <source>
        <dbReference type="PROSITE" id="PS50862"/>
    </source>
</evidence>
<evidence type="ECO:0000256" key="12">
    <source>
        <dbReference type="ARBA" id="ARBA00049255"/>
    </source>
</evidence>
<sequence>MISNYKMLEQINMLREKGQNELNAITSTDQLPEWYHQYLGRKGDLTSLLKQLGTLSSEERPVMGKVINEVKQQLQESFELRQKTLKETKLHQELEIDDLDVSLPGRPCTTGHLHLTTQTLRSIYNIFQEMGFQVYEAPEVESDEYNFQLLNIPEYHPARDMWDTFWVNDEVVMRTHTSPGQIWAMREYYPEPIRVILPGKCYRFEQITPRSEHQFYQVEGLTIGKNIRLTDLIGVMSEFAHKMYGAERKVRIRGSYFPFTEPSIEIDMSCSCEKKGCRLCKYTGWLEVAGAGMVHPVVLRNGGYDPEEWSGFAFGMGVERPAMLKHNINDIRRFYSNDLRFLRQF</sequence>
<accession>A0A432G4W0</accession>
<organism evidence="15 16">
    <name type="scientific">SAR324 cluster bacterium</name>
    <dbReference type="NCBI Taxonomy" id="2024889"/>
    <lineage>
        <taxon>Bacteria</taxon>
        <taxon>Deltaproteobacteria</taxon>
        <taxon>SAR324 cluster</taxon>
    </lineage>
</organism>
<dbReference type="GO" id="GO:0005524">
    <property type="term" value="F:ATP binding"/>
    <property type="evidence" value="ECO:0007669"/>
    <property type="project" value="UniProtKB-UniRule"/>
</dbReference>
<dbReference type="InterPro" id="IPR022911">
    <property type="entry name" value="Phe_tRNA_ligase_alpha1_bac"/>
</dbReference>
<dbReference type="GO" id="GO:0005737">
    <property type="term" value="C:cytoplasm"/>
    <property type="evidence" value="ECO:0007669"/>
    <property type="project" value="UniProtKB-SubCell"/>
</dbReference>
<dbReference type="GO" id="GO:0004826">
    <property type="term" value="F:phenylalanine-tRNA ligase activity"/>
    <property type="evidence" value="ECO:0007669"/>
    <property type="project" value="UniProtKB-UniRule"/>
</dbReference>
<dbReference type="InterPro" id="IPR010978">
    <property type="entry name" value="tRNA-bd_arm"/>
</dbReference>
<evidence type="ECO:0000313" key="15">
    <source>
        <dbReference type="EMBL" id="RTZ78398.1"/>
    </source>
</evidence>
<name>A0A432G4W0_9DELT</name>
<gene>
    <name evidence="13" type="primary">pheS</name>
    <name evidence="15" type="ORF">DSY97_07725</name>
</gene>
<evidence type="ECO:0000256" key="1">
    <source>
        <dbReference type="ARBA" id="ARBA00004496"/>
    </source>
</evidence>
<feature type="binding site" evidence="13">
    <location>
        <position position="261"/>
    </location>
    <ligand>
        <name>Mg(2+)</name>
        <dbReference type="ChEBI" id="CHEBI:18420"/>
        <note>shared with beta subunit</note>
    </ligand>
</feature>
<dbReference type="HAMAP" id="MF_00281">
    <property type="entry name" value="Phe_tRNA_synth_alpha1"/>
    <property type="match status" value="1"/>
</dbReference>
<evidence type="ECO:0000256" key="5">
    <source>
        <dbReference type="ARBA" id="ARBA00022598"/>
    </source>
</evidence>
<dbReference type="GO" id="GO:0000049">
    <property type="term" value="F:tRNA binding"/>
    <property type="evidence" value="ECO:0007669"/>
    <property type="project" value="InterPro"/>
</dbReference>
<keyword evidence="6 13" id="KW-0479">Metal-binding</keyword>
<dbReference type="InterPro" id="IPR002319">
    <property type="entry name" value="Phenylalanyl-tRNA_Synthase"/>
</dbReference>
<dbReference type="SUPFAM" id="SSF55681">
    <property type="entry name" value="Class II aaRS and biotin synthetases"/>
    <property type="match status" value="1"/>
</dbReference>
<comment type="similarity">
    <text evidence="2 13">Belongs to the class-II aminoacyl-tRNA synthetase family. Phe-tRNA synthetase alpha subunit type 1 subfamily.</text>
</comment>
<keyword evidence="5 13" id="KW-0436">Ligase</keyword>
<evidence type="ECO:0000256" key="8">
    <source>
        <dbReference type="ARBA" id="ARBA00022840"/>
    </source>
</evidence>
<dbReference type="EMBL" id="QNZL01000209">
    <property type="protein sequence ID" value="RTZ78398.1"/>
    <property type="molecule type" value="Genomic_DNA"/>
</dbReference>
<protein>
    <recommendedName>
        <fullName evidence="13">Phenylalanine--tRNA ligase alpha subunit</fullName>
        <ecNumber evidence="13">6.1.1.20</ecNumber>
    </recommendedName>
    <alternativeName>
        <fullName evidence="13">Phenylalanyl-tRNA synthetase alpha subunit</fullName>
        <shortName evidence="13">PheRS</shortName>
    </alternativeName>
</protein>
<comment type="catalytic activity">
    <reaction evidence="12 13">
        <text>tRNA(Phe) + L-phenylalanine + ATP = L-phenylalanyl-tRNA(Phe) + AMP + diphosphate + H(+)</text>
        <dbReference type="Rhea" id="RHEA:19413"/>
        <dbReference type="Rhea" id="RHEA-COMP:9668"/>
        <dbReference type="Rhea" id="RHEA-COMP:9699"/>
        <dbReference type="ChEBI" id="CHEBI:15378"/>
        <dbReference type="ChEBI" id="CHEBI:30616"/>
        <dbReference type="ChEBI" id="CHEBI:33019"/>
        <dbReference type="ChEBI" id="CHEBI:58095"/>
        <dbReference type="ChEBI" id="CHEBI:78442"/>
        <dbReference type="ChEBI" id="CHEBI:78531"/>
        <dbReference type="ChEBI" id="CHEBI:456215"/>
        <dbReference type="EC" id="6.1.1.20"/>
    </reaction>
</comment>
<evidence type="ECO:0000256" key="13">
    <source>
        <dbReference type="HAMAP-Rule" id="MF_00281"/>
    </source>
</evidence>
<comment type="subunit">
    <text evidence="3 13">Tetramer of two alpha and two beta subunits.</text>
</comment>
<dbReference type="GO" id="GO:0000287">
    <property type="term" value="F:magnesium ion binding"/>
    <property type="evidence" value="ECO:0007669"/>
    <property type="project" value="UniProtKB-UniRule"/>
</dbReference>
<dbReference type="InterPro" id="IPR004529">
    <property type="entry name" value="Phe-tRNA-synth_IIc_asu"/>
</dbReference>
<dbReference type="CDD" id="cd00496">
    <property type="entry name" value="PheRS_alpha_core"/>
    <property type="match status" value="1"/>
</dbReference>